<evidence type="ECO:0000313" key="2">
    <source>
        <dbReference type="EMBL" id="CAE0751564.1"/>
    </source>
</evidence>
<dbReference type="InterPro" id="IPR036691">
    <property type="entry name" value="Endo/exonu/phosph_ase_sf"/>
</dbReference>
<gene>
    <name evidence="2" type="ORF">PCAR00345_LOCUS4149</name>
</gene>
<protein>
    <recommendedName>
        <fullName evidence="3">Endonuclease/exonuclease/phosphatase domain-containing protein</fullName>
    </recommendedName>
</protein>
<keyword evidence="1" id="KW-0732">Signal</keyword>
<evidence type="ECO:0000256" key="1">
    <source>
        <dbReference type="SAM" id="SignalP"/>
    </source>
</evidence>
<feature type="chain" id="PRO_5031411260" description="Endonuclease/exonuclease/phosphatase domain-containing protein" evidence="1">
    <location>
        <begin position="18"/>
        <end position="320"/>
    </location>
</feature>
<organism evidence="2">
    <name type="scientific">Chrysotila carterae</name>
    <name type="common">Marine alga</name>
    <name type="synonym">Syracosphaera carterae</name>
    <dbReference type="NCBI Taxonomy" id="13221"/>
    <lineage>
        <taxon>Eukaryota</taxon>
        <taxon>Haptista</taxon>
        <taxon>Haptophyta</taxon>
        <taxon>Prymnesiophyceae</taxon>
        <taxon>Isochrysidales</taxon>
        <taxon>Isochrysidaceae</taxon>
        <taxon>Chrysotila</taxon>
    </lineage>
</organism>
<dbReference type="SUPFAM" id="SSF56219">
    <property type="entry name" value="DNase I-like"/>
    <property type="match status" value="1"/>
</dbReference>
<evidence type="ECO:0008006" key="3">
    <source>
        <dbReference type="Google" id="ProtNLM"/>
    </source>
</evidence>
<accession>A0A7S4B3B2</accession>
<dbReference type="EMBL" id="HBIZ01007229">
    <property type="protein sequence ID" value="CAE0751564.1"/>
    <property type="molecule type" value="Transcribed_RNA"/>
</dbReference>
<sequence length="320" mass="34504">MAVFDSILLHLVSLASPDGKWQALKQEIVNTLLLQKDARVVDVLERSYADADCVFLQEATARFADYAESRLADRYFLVRPAQMSANNQNSLLLLRNSLFDKNSVSELTSHAMSSLESQPVAAGDLLLIAVSASSTQGTPDTGAAGTIRGATAPRHFLIASFHGDTNGLATPAVLSAVDSVAKQQPLSTFLFGLDANTHSAGSKKQQGFAEFVKMFDEMGYSSCWGDDAGAGKLYTTFNARTFLQPQLQKAVRASEVHAGVSALVDKNPKDFILFRSTEFVSLHTTRDNTGGGSFVEDMVFPTVDFPSDHAVIKTQLVPCS</sequence>
<feature type="signal peptide" evidence="1">
    <location>
        <begin position="1"/>
        <end position="17"/>
    </location>
</feature>
<dbReference type="AlphaFoldDB" id="A0A7S4B3B2"/>
<name>A0A7S4B3B2_CHRCT</name>
<reference evidence="2" key="1">
    <citation type="submission" date="2021-01" db="EMBL/GenBank/DDBJ databases">
        <authorList>
            <person name="Corre E."/>
            <person name="Pelletier E."/>
            <person name="Niang G."/>
            <person name="Scheremetjew M."/>
            <person name="Finn R."/>
            <person name="Kale V."/>
            <person name="Holt S."/>
            <person name="Cochrane G."/>
            <person name="Meng A."/>
            <person name="Brown T."/>
            <person name="Cohen L."/>
        </authorList>
    </citation>
    <scope>NUCLEOTIDE SEQUENCE</scope>
    <source>
        <strain evidence="2">CCMP645</strain>
    </source>
</reference>
<proteinExistence type="predicted"/>